<dbReference type="InterPro" id="IPR053287">
    <property type="entry name" value="PP2C-like_domain"/>
</dbReference>
<dbReference type="Proteomes" id="UP000011083">
    <property type="component" value="Unassembled WGS sequence"/>
</dbReference>
<feature type="compositionally biased region" description="Basic and acidic residues" evidence="1">
    <location>
        <begin position="305"/>
        <end position="316"/>
    </location>
</feature>
<feature type="region of interest" description="Disordered" evidence="1">
    <location>
        <begin position="1"/>
        <end position="64"/>
    </location>
</feature>
<evidence type="ECO:0000313" key="4">
    <source>
        <dbReference type="Proteomes" id="UP000011083"/>
    </source>
</evidence>
<dbReference type="CDD" id="cd09917">
    <property type="entry name" value="F-box_SF"/>
    <property type="match status" value="1"/>
</dbReference>
<evidence type="ECO:0000259" key="2">
    <source>
        <dbReference type="Pfam" id="PF12937"/>
    </source>
</evidence>
<keyword evidence="4" id="KW-1185">Reference proteome</keyword>
<dbReference type="VEuPathDB" id="AmoebaDB:ACA1_106350"/>
<dbReference type="RefSeq" id="XP_004336307.1">
    <property type="nucleotide sequence ID" value="XM_004336259.1"/>
</dbReference>
<evidence type="ECO:0000256" key="1">
    <source>
        <dbReference type="SAM" id="MobiDB-lite"/>
    </source>
</evidence>
<dbReference type="InterPro" id="IPR001810">
    <property type="entry name" value="F-box_dom"/>
</dbReference>
<proteinExistence type="predicted"/>
<dbReference type="KEGG" id="acan:ACA1_106350"/>
<accession>L8GN85</accession>
<feature type="region of interest" description="Disordered" evidence="1">
    <location>
        <begin position="256"/>
        <end position="316"/>
    </location>
</feature>
<sequence>MGGARSRPQGEEVPELGPYARWEELPPLPVATPHQQHQQHQGGGDEAQHAAASDSGGAARGGGGDEWSVCWAQFAQPADDPALERQLLRQVHRPRPARGWTAAAQSVCTFPPPGTAHMWNAPVMMTVAVATHAERMGDCFEAVLYAEDCASVVLTHGRGFGMAPYVAAGRTARTVTKSLRQQLGRIATVRDAGRALETAFGEAHESIIKGYPEVWEAGTCTVGAGVLLPVAGLDEGLRRKLLAMEEHAHQRQYRRLQHYPDSDALQLEPDQRKRKRKAVLHPMSPAGRRPRPEAPEEEEEDSGEEREATIGGHGREESVRMLPDDVLFLIFRSLATDLPALAAAKQTCRRWHAVASSVRMADHQYLFVCGVIGDVRAYHYSRNPPEILPLLHVMDICHTFDQSIETMAAGSKNQVLEITEGASRDITDPRDAGGYLGPYSDQGKPDLRNKNYCVVPCEEGDFVFLLSNGAWRNLQPFYLRHDITAADREADYPFLAHCPHHRTWAEVQGDRLLHPWDTAVTLPLLARCLARAAADAQGGLSAEAIVRAFIDHAQQATQPWIMDNPGRRLVGYDLCAGWMGEASCVCLAVGRRTSDP</sequence>
<dbReference type="Gene3D" id="1.20.1280.50">
    <property type="match status" value="1"/>
</dbReference>
<feature type="domain" description="F-box" evidence="2">
    <location>
        <begin position="322"/>
        <end position="357"/>
    </location>
</feature>
<protein>
    <submittedName>
        <fullName evidence="3">Fbox domain containing protein</fullName>
    </submittedName>
</protein>
<dbReference type="AlphaFoldDB" id="L8GN85"/>
<evidence type="ECO:0000313" key="3">
    <source>
        <dbReference type="EMBL" id="ELR14294.1"/>
    </source>
</evidence>
<dbReference type="GeneID" id="14914888"/>
<gene>
    <name evidence="3" type="ORF">ACA1_106350</name>
</gene>
<feature type="compositionally biased region" description="Acidic residues" evidence="1">
    <location>
        <begin position="295"/>
        <end position="304"/>
    </location>
</feature>
<dbReference type="OrthoDB" id="2556847at2759"/>
<dbReference type="PANTHER" id="PTHR21586">
    <property type="entry name" value="TIPA"/>
    <property type="match status" value="1"/>
</dbReference>
<dbReference type="Pfam" id="PF12937">
    <property type="entry name" value="F-box-like"/>
    <property type="match status" value="1"/>
</dbReference>
<dbReference type="PANTHER" id="PTHR21586:SF0">
    <property type="entry name" value="PP2C-LIKE DOMAIN-CONTAINING PROTEIN CG9801"/>
    <property type="match status" value="1"/>
</dbReference>
<reference evidence="3 4" key="1">
    <citation type="journal article" date="2013" name="Genome Biol.">
        <title>Genome of Acanthamoeba castellanii highlights extensive lateral gene transfer and early evolution of tyrosine kinase signaling.</title>
        <authorList>
            <person name="Clarke M."/>
            <person name="Lohan A.J."/>
            <person name="Liu B."/>
            <person name="Lagkouvardos I."/>
            <person name="Roy S."/>
            <person name="Zafar N."/>
            <person name="Bertelli C."/>
            <person name="Schilde C."/>
            <person name="Kianianmomeni A."/>
            <person name="Burglin T.R."/>
            <person name="Frech C."/>
            <person name="Turcotte B."/>
            <person name="Kopec K.O."/>
            <person name="Synnott J.M."/>
            <person name="Choo C."/>
            <person name="Paponov I."/>
            <person name="Finkler A."/>
            <person name="Soon Heng Tan C."/>
            <person name="Hutchins A.P."/>
            <person name="Weinmeier T."/>
            <person name="Rattei T."/>
            <person name="Chu J.S."/>
            <person name="Gimenez G."/>
            <person name="Irimia M."/>
            <person name="Rigden D.J."/>
            <person name="Fitzpatrick D.A."/>
            <person name="Lorenzo-Morales J."/>
            <person name="Bateman A."/>
            <person name="Chiu C.H."/>
            <person name="Tang P."/>
            <person name="Hegemann P."/>
            <person name="Fromm H."/>
            <person name="Raoult D."/>
            <person name="Greub G."/>
            <person name="Miranda-Saavedra D."/>
            <person name="Chen N."/>
            <person name="Nash P."/>
            <person name="Ginger M.L."/>
            <person name="Horn M."/>
            <person name="Schaap P."/>
            <person name="Caler L."/>
            <person name="Loftus B."/>
        </authorList>
    </citation>
    <scope>NUCLEOTIDE SEQUENCE [LARGE SCALE GENOMIC DNA]</scope>
    <source>
        <strain evidence="3 4">Neff</strain>
    </source>
</reference>
<organism evidence="3 4">
    <name type="scientific">Acanthamoeba castellanii (strain ATCC 30010 / Neff)</name>
    <dbReference type="NCBI Taxonomy" id="1257118"/>
    <lineage>
        <taxon>Eukaryota</taxon>
        <taxon>Amoebozoa</taxon>
        <taxon>Discosea</taxon>
        <taxon>Longamoebia</taxon>
        <taxon>Centramoebida</taxon>
        <taxon>Acanthamoebidae</taxon>
        <taxon>Acanthamoeba</taxon>
    </lineage>
</organism>
<dbReference type="EMBL" id="KB008060">
    <property type="protein sequence ID" value="ELR14294.1"/>
    <property type="molecule type" value="Genomic_DNA"/>
</dbReference>
<dbReference type="InterPro" id="IPR036047">
    <property type="entry name" value="F-box-like_dom_sf"/>
</dbReference>
<name>L8GN85_ACACF</name>
<dbReference type="SUPFAM" id="SSF81383">
    <property type="entry name" value="F-box domain"/>
    <property type="match status" value="1"/>
</dbReference>